<accession>A0AAN6RI65</accession>
<dbReference type="EMBL" id="WVTA01000005">
    <property type="protein sequence ID" value="KAK3210216.1"/>
    <property type="molecule type" value="Genomic_DNA"/>
</dbReference>
<keyword evidence="3" id="KW-1185">Reference proteome</keyword>
<feature type="compositionally biased region" description="Polar residues" evidence="1">
    <location>
        <begin position="1"/>
        <end position="15"/>
    </location>
</feature>
<protein>
    <submittedName>
        <fullName evidence="2">Uncharacterized protein</fullName>
    </submittedName>
</protein>
<feature type="region of interest" description="Disordered" evidence="1">
    <location>
        <begin position="1"/>
        <end position="23"/>
    </location>
</feature>
<organism evidence="2 3">
    <name type="scientific">Pseudopithomyces chartarum</name>
    <dbReference type="NCBI Taxonomy" id="1892770"/>
    <lineage>
        <taxon>Eukaryota</taxon>
        <taxon>Fungi</taxon>
        <taxon>Dikarya</taxon>
        <taxon>Ascomycota</taxon>
        <taxon>Pezizomycotina</taxon>
        <taxon>Dothideomycetes</taxon>
        <taxon>Pleosporomycetidae</taxon>
        <taxon>Pleosporales</taxon>
        <taxon>Massarineae</taxon>
        <taxon>Didymosphaeriaceae</taxon>
        <taxon>Pseudopithomyces</taxon>
    </lineage>
</organism>
<dbReference type="AlphaFoldDB" id="A0AAN6RI65"/>
<name>A0AAN6RI65_9PLEO</name>
<sequence>MDQSPSQSPLTQHGSDASDDHVSRREKILHQFPRAHVTNLGGGTIGPVYLTLTQDGQILFAEAQLHRAPFKHMVIDSPELLRMFKDPSQPVDLNVFGHPWPEFRLEPREALNFDVARLERLQYVRSADKTGLIVKGHTYATAIEVTPPEAAPRRISQPSISTEVQSTRQSTRKASKTIDTGTRESADLSLPIMSSRRSPGGYTVVVAAELDNITQAGFEAEMAALKERIFDLLSANGQETYEWVLSTGLKRQGKEGEKFRNKVADTLRHLFRQHGGKGRELLTLHNQYADKQRRLEKRWPYHLPHIDEI</sequence>
<evidence type="ECO:0000313" key="2">
    <source>
        <dbReference type="EMBL" id="KAK3210216.1"/>
    </source>
</evidence>
<feature type="region of interest" description="Disordered" evidence="1">
    <location>
        <begin position="150"/>
        <end position="181"/>
    </location>
</feature>
<proteinExistence type="predicted"/>
<evidence type="ECO:0000313" key="3">
    <source>
        <dbReference type="Proteomes" id="UP001280581"/>
    </source>
</evidence>
<dbReference type="Proteomes" id="UP001280581">
    <property type="component" value="Unassembled WGS sequence"/>
</dbReference>
<gene>
    <name evidence="2" type="ORF">GRF29_44g2027608</name>
</gene>
<feature type="compositionally biased region" description="Polar residues" evidence="1">
    <location>
        <begin position="156"/>
        <end position="169"/>
    </location>
</feature>
<evidence type="ECO:0000256" key="1">
    <source>
        <dbReference type="SAM" id="MobiDB-lite"/>
    </source>
</evidence>
<reference evidence="2 3" key="1">
    <citation type="submission" date="2021-02" db="EMBL/GenBank/DDBJ databases">
        <title>Genome assembly of Pseudopithomyces chartarum.</title>
        <authorList>
            <person name="Jauregui R."/>
            <person name="Singh J."/>
            <person name="Voisey C."/>
        </authorList>
    </citation>
    <scope>NUCLEOTIDE SEQUENCE [LARGE SCALE GENOMIC DNA]</scope>
    <source>
        <strain evidence="2 3">AGR01</strain>
    </source>
</reference>
<comment type="caution">
    <text evidence="2">The sequence shown here is derived from an EMBL/GenBank/DDBJ whole genome shotgun (WGS) entry which is preliminary data.</text>
</comment>